<dbReference type="AlphaFoldDB" id="A0A1M7AHI2"/>
<keyword evidence="2" id="KW-1185">Reference proteome</keyword>
<evidence type="ECO:0000313" key="2">
    <source>
        <dbReference type="Proteomes" id="UP000184363"/>
    </source>
</evidence>
<dbReference type="EMBL" id="FRAP01000028">
    <property type="protein sequence ID" value="SHL42263.1"/>
    <property type="molecule type" value="Genomic_DNA"/>
</dbReference>
<name>A0A1M7AHI2_PSETH</name>
<organism evidence="1 2">
    <name type="scientific">Pseudonocardia thermophila</name>
    <dbReference type="NCBI Taxonomy" id="1848"/>
    <lineage>
        <taxon>Bacteria</taxon>
        <taxon>Bacillati</taxon>
        <taxon>Actinomycetota</taxon>
        <taxon>Actinomycetes</taxon>
        <taxon>Pseudonocardiales</taxon>
        <taxon>Pseudonocardiaceae</taxon>
        <taxon>Pseudonocardia</taxon>
    </lineage>
</organism>
<dbReference type="Proteomes" id="UP000184363">
    <property type="component" value="Unassembled WGS sequence"/>
</dbReference>
<accession>A0A1M7AHI2</accession>
<proteinExistence type="predicted"/>
<reference evidence="1 2" key="1">
    <citation type="submission" date="2016-11" db="EMBL/GenBank/DDBJ databases">
        <authorList>
            <person name="Jaros S."/>
            <person name="Januszkiewicz K."/>
            <person name="Wedrychowicz H."/>
        </authorList>
    </citation>
    <scope>NUCLEOTIDE SEQUENCE [LARGE SCALE GENOMIC DNA]</scope>
    <source>
        <strain evidence="1 2">DSM 43832</strain>
    </source>
</reference>
<protein>
    <submittedName>
        <fullName evidence="1">Uncharacterized protein</fullName>
    </submittedName>
</protein>
<evidence type="ECO:0000313" key="1">
    <source>
        <dbReference type="EMBL" id="SHL42263.1"/>
    </source>
</evidence>
<sequence>MDNIGSTQQQPEPDMSSAARMRMACEHDFPSAYSDLIVRIKDGYAPRNVFSGFTQKMFISALCIRSDDLGVPTDELTDAARQVCQLA</sequence>
<gene>
    <name evidence="1" type="ORF">SAMN05443637_12813</name>
</gene>